<comment type="caution">
    <text evidence="2">The sequence shown here is derived from an EMBL/GenBank/DDBJ whole genome shotgun (WGS) entry which is preliminary data.</text>
</comment>
<evidence type="ECO:0000313" key="2">
    <source>
        <dbReference type="EMBL" id="KAJ8375950.1"/>
    </source>
</evidence>
<proteinExistence type="predicted"/>
<organism evidence="2 3">
    <name type="scientific">Synaphobranchus kaupii</name>
    <name type="common">Kaup's arrowtooth eel</name>
    <dbReference type="NCBI Taxonomy" id="118154"/>
    <lineage>
        <taxon>Eukaryota</taxon>
        <taxon>Metazoa</taxon>
        <taxon>Chordata</taxon>
        <taxon>Craniata</taxon>
        <taxon>Vertebrata</taxon>
        <taxon>Euteleostomi</taxon>
        <taxon>Actinopterygii</taxon>
        <taxon>Neopterygii</taxon>
        <taxon>Teleostei</taxon>
        <taxon>Anguilliformes</taxon>
        <taxon>Synaphobranchidae</taxon>
        <taxon>Synaphobranchus</taxon>
    </lineage>
</organism>
<protein>
    <submittedName>
        <fullName evidence="2">Uncharacterized protein</fullName>
    </submittedName>
</protein>
<feature type="region of interest" description="Disordered" evidence="1">
    <location>
        <begin position="122"/>
        <end position="162"/>
    </location>
</feature>
<gene>
    <name evidence="2" type="ORF">SKAU_G00065300</name>
</gene>
<sequence>MGRSSDERLCREIRYSTASSRRVRCGRADRAYVTAAHAREPLTVCLGLFCIESQAGRAAYSIYHQRTIRAAMCRLSPIGGVKRYPHRWTERHAIRRSSGGTVGAKRPCIENEAKACGRQIGSSAWQTPANPQARLEITGQHGRGRARRPQKPPSADSRLVPT</sequence>
<reference evidence="2" key="1">
    <citation type="journal article" date="2023" name="Science">
        <title>Genome structures resolve the early diversification of teleost fishes.</title>
        <authorList>
            <person name="Parey E."/>
            <person name="Louis A."/>
            <person name="Montfort J."/>
            <person name="Bouchez O."/>
            <person name="Roques C."/>
            <person name="Iampietro C."/>
            <person name="Lluch J."/>
            <person name="Castinel A."/>
            <person name="Donnadieu C."/>
            <person name="Desvignes T."/>
            <person name="Floi Bucao C."/>
            <person name="Jouanno E."/>
            <person name="Wen M."/>
            <person name="Mejri S."/>
            <person name="Dirks R."/>
            <person name="Jansen H."/>
            <person name="Henkel C."/>
            <person name="Chen W.J."/>
            <person name="Zahm M."/>
            <person name="Cabau C."/>
            <person name="Klopp C."/>
            <person name="Thompson A.W."/>
            <person name="Robinson-Rechavi M."/>
            <person name="Braasch I."/>
            <person name="Lecointre G."/>
            <person name="Bobe J."/>
            <person name="Postlethwait J.H."/>
            <person name="Berthelot C."/>
            <person name="Roest Crollius H."/>
            <person name="Guiguen Y."/>
        </authorList>
    </citation>
    <scope>NUCLEOTIDE SEQUENCE</scope>
    <source>
        <strain evidence="2">WJC10195</strain>
    </source>
</reference>
<accession>A0A9Q1G779</accession>
<evidence type="ECO:0000256" key="1">
    <source>
        <dbReference type="SAM" id="MobiDB-lite"/>
    </source>
</evidence>
<name>A0A9Q1G779_SYNKA</name>
<dbReference type="Proteomes" id="UP001152622">
    <property type="component" value="Chromosome 2"/>
</dbReference>
<evidence type="ECO:0000313" key="3">
    <source>
        <dbReference type="Proteomes" id="UP001152622"/>
    </source>
</evidence>
<dbReference type="EMBL" id="JAINUF010000002">
    <property type="protein sequence ID" value="KAJ8375950.1"/>
    <property type="molecule type" value="Genomic_DNA"/>
</dbReference>
<keyword evidence="3" id="KW-1185">Reference proteome</keyword>
<dbReference type="AlphaFoldDB" id="A0A9Q1G779"/>